<accession>A0A1V9FSB4</accession>
<evidence type="ECO:0000256" key="4">
    <source>
        <dbReference type="ARBA" id="ARBA00022801"/>
    </source>
</evidence>
<evidence type="ECO:0000313" key="8">
    <source>
        <dbReference type="EMBL" id="OQP61279.1"/>
    </source>
</evidence>
<dbReference type="Proteomes" id="UP000192796">
    <property type="component" value="Unassembled WGS sequence"/>
</dbReference>
<evidence type="ECO:0000259" key="7">
    <source>
        <dbReference type="Pfam" id="PF01435"/>
    </source>
</evidence>
<dbReference type="GO" id="GO:0051603">
    <property type="term" value="P:proteolysis involved in protein catabolic process"/>
    <property type="evidence" value="ECO:0007669"/>
    <property type="project" value="TreeGrafter"/>
</dbReference>
<dbReference type="AlphaFoldDB" id="A0A1V9FSB4"/>
<keyword evidence="9" id="KW-1185">Reference proteome</keyword>
<reference evidence="8 9" key="1">
    <citation type="submission" date="2016-03" db="EMBL/GenBank/DDBJ databases">
        <title>Niastella vici sp. nov., isolated from farmland soil.</title>
        <authorList>
            <person name="Chen L."/>
            <person name="Wang D."/>
            <person name="Yang S."/>
            <person name="Wang G."/>
        </authorList>
    </citation>
    <scope>NUCLEOTIDE SEQUENCE [LARGE SCALE GENOMIC DNA]</scope>
    <source>
        <strain evidence="8 9">DJ57</strain>
    </source>
</reference>
<comment type="caution">
    <text evidence="8">The sequence shown here is derived from an EMBL/GenBank/DDBJ whole genome shotgun (WGS) entry which is preliminary data.</text>
</comment>
<dbReference type="InterPro" id="IPR001915">
    <property type="entry name" value="Peptidase_M48"/>
</dbReference>
<dbReference type="GO" id="GO:0016020">
    <property type="term" value="C:membrane"/>
    <property type="evidence" value="ECO:0007669"/>
    <property type="project" value="TreeGrafter"/>
</dbReference>
<evidence type="ECO:0000256" key="3">
    <source>
        <dbReference type="ARBA" id="ARBA00022723"/>
    </source>
</evidence>
<evidence type="ECO:0000256" key="1">
    <source>
        <dbReference type="ARBA" id="ARBA00001947"/>
    </source>
</evidence>
<keyword evidence="5" id="KW-0862">Zinc</keyword>
<comment type="cofactor">
    <cofactor evidence="1">
        <name>Zn(2+)</name>
        <dbReference type="ChEBI" id="CHEBI:29105"/>
    </cofactor>
</comment>
<name>A0A1V9FSB4_9BACT</name>
<dbReference type="EMBL" id="LVYD01000058">
    <property type="protein sequence ID" value="OQP61279.1"/>
    <property type="molecule type" value="Genomic_DNA"/>
</dbReference>
<evidence type="ECO:0000256" key="2">
    <source>
        <dbReference type="ARBA" id="ARBA00022670"/>
    </source>
</evidence>
<dbReference type="Gene3D" id="3.30.2010.10">
    <property type="entry name" value="Metalloproteases ('zincins'), catalytic domain"/>
    <property type="match status" value="1"/>
</dbReference>
<evidence type="ECO:0000256" key="5">
    <source>
        <dbReference type="ARBA" id="ARBA00022833"/>
    </source>
</evidence>
<keyword evidence="6" id="KW-0482">Metalloprotease</keyword>
<evidence type="ECO:0000313" key="9">
    <source>
        <dbReference type="Proteomes" id="UP000192796"/>
    </source>
</evidence>
<dbReference type="STRING" id="1703345.A3860_06095"/>
<dbReference type="GO" id="GO:0004222">
    <property type="term" value="F:metalloendopeptidase activity"/>
    <property type="evidence" value="ECO:0007669"/>
    <property type="project" value="InterPro"/>
</dbReference>
<dbReference type="GO" id="GO:0046872">
    <property type="term" value="F:metal ion binding"/>
    <property type="evidence" value="ECO:0007669"/>
    <property type="project" value="UniProtKB-KW"/>
</dbReference>
<gene>
    <name evidence="8" type="ORF">A3860_06095</name>
</gene>
<dbReference type="OrthoDB" id="910748at2"/>
<dbReference type="PANTHER" id="PTHR22726:SF1">
    <property type="entry name" value="METALLOENDOPEPTIDASE OMA1, MITOCHONDRIAL"/>
    <property type="match status" value="1"/>
</dbReference>
<dbReference type="RefSeq" id="WP_081151863.1">
    <property type="nucleotide sequence ID" value="NZ_LVYD01000058.1"/>
</dbReference>
<protein>
    <submittedName>
        <fullName evidence="8">Peptidase M48 Ste24p</fullName>
    </submittedName>
</protein>
<dbReference type="InterPro" id="IPR051156">
    <property type="entry name" value="Mito/Outer_Membr_Metalloprot"/>
</dbReference>
<sequence length="484" mass="56483">MYRVNPLITFILTIISIPVVSQTKLLYSYQDLSHAYYQKQKDSLTKAWVCPAIYKDKNTQKKYKEIWDERTQFITRAIEADNYVHDNEVYSYVDGIINQLVQANKQIIPQKPLLLIDRSSSANAYAIGNNIIAVNLGLIVFSQSREELSLAIAHELSHNILTHPETAMKQRAEWLSSDEYQQSLNAVLNSKYERLSRLKKVLENYSFSRSKHQRYHESDADSLAIILLKKSNITFNADFFLRLDSSDNIYQHHLKNPVKQYFITYNLSFDDSWTRKRSKGLSTRAYSFRDTSGIEDSLKTHPECVERYNKTKPFTVSQGIYNAIPANIHDKANKMLIWNMYSNMSLTPCLYRILMEKDNGNKDEWYDFMIHNIITGLYYADRELHRFNAIGVTQKELISQDYYELQTMLEQIPRDKLEQYCKVIQEAGFWKIMPASERALKSFLYTLALDPDNSEKNKARAAKEFDVANSGSMYCELTQNFETK</sequence>
<feature type="domain" description="Peptidase M48" evidence="7">
    <location>
        <begin position="94"/>
        <end position="309"/>
    </location>
</feature>
<keyword evidence="3" id="KW-0479">Metal-binding</keyword>
<keyword evidence="4" id="KW-0378">Hydrolase</keyword>
<proteinExistence type="predicted"/>
<organism evidence="8 9">
    <name type="scientific">Niastella vici</name>
    <dbReference type="NCBI Taxonomy" id="1703345"/>
    <lineage>
        <taxon>Bacteria</taxon>
        <taxon>Pseudomonadati</taxon>
        <taxon>Bacteroidota</taxon>
        <taxon>Chitinophagia</taxon>
        <taxon>Chitinophagales</taxon>
        <taxon>Chitinophagaceae</taxon>
        <taxon>Niastella</taxon>
    </lineage>
</organism>
<evidence type="ECO:0000256" key="6">
    <source>
        <dbReference type="ARBA" id="ARBA00023049"/>
    </source>
</evidence>
<dbReference type="PANTHER" id="PTHR22726">
    <property type="entry name" value="METALLOENDOPEPTIDASE OMA1"/>
    <property type="match status" value="1"/>
</dbReference>
<dbReference type="Pfam" id="PF01435">
    <property type="entry name" value="Peptidase_M48"/>
    <property type="match status" value="1"/>
</dbReference>
<keyword evidence="2" id="KW-0645">Protease</keyword>